<keyword evidence="2" id="KW-0808">Transferase</keyword>
<dbReference type="Pfam" id="PF01636">
    <property type="entry name" value="APH"/>
    <property type="match status" value="1"/>
</dbReference>
<evidence type="ECO:0000259" key="1">
    <source>
        <dbReference type="Pfam" id="PF01636"/>
    </source>
</evidence>
<dbReference type="InterPro" id="IPR011009">
    <property type="entry name" value="Kinase-like_dom_sf"/>
</dbReference>
<dbReference type="AlphaFoldDB" id="A0A1G8UQE6"/>
<accession>A0A1G8UQE6</accession>
<dbReference type="EMBL" id="FNET01000002">
    <property type="protein sequence ID" value="SDJ56072.1"/>
    <property type="molecule type" value="Genomic_DNA"/>
</dbReference>
<dbReference type="SUPFAM" id="SSF56112">
    <property type="entry name" value="Protein kinase-like (PK-like)"/>
    <property type="match status" value="1"/>
</dbReference>
<dbReference type="Proteomes" id="UP000199682">
    <property type="component" value="Unassembled WGS sequence"/>
</dbReference>
<gene>
    <name evidence="2" type="ORF">SAMN04488074_102377</name>
</gene>
<dbReference type="PANTHER" id="PTHR21310:SF42">
    <property type="entry name" value="BIFUNCTIONAL AAC_APH"/>
    <property type="match status" value="1"/>
</dbReference>
<dbReference type="RefSeq" id="WP_090004840.1">
    <property type="nucleotide sequence ID" value="NZ_FNET01000002.1"/>
</dbReference>
<keyword evidence="2" id="KW-0418">Kinase</keyword>
<proteinExistence type="predicted"/>
<dbReference type="PANTHER" id="PTHR21310">
    <property type="entry name" value="AMINOGLYCOSIDE PHOSPHOTRANSFERASE-RELATED-RELATED"/>
    <property type="match status" value="1"/>
</dbReference>
<feature type="domain" description="Aminoglycoside phosphotransferase" evidence="1">
    <location>
        <begin position="32"/>
        <end position="254"/>
    </location>
</feature>
<dbReference type="CDD" id="cd05155">
    <property type="entry name" value="APH_ChoK_like_1"/>
    <property type="match status" value="1"/>
</dbReference>
<dbReference type="Gene3D" id="3.30.200.20">
    <property type="entry name" value="Phosphorylase Kinase, domain 1"/>
    <property type="match status" value="1"/>
</dbReference>
<reference evidence="3" key="1">
    <citation type="submission" date="2016-10" db="EMBL/GenBank/DDBJ databases">
        <authorList>
            <person name="Varghese N."/>
            <person name="Submissions S."/>
        </authorList>
    </citation>
    <scope>NUCLEOTIDE SEQUENCE [LARGE SCALE GENOMIC DNA]</scope>
    <source>
        <strain evidence="3">DSM 44796</strain>
    </source>
</reference>
<evidence type="ECO:0000313" key="2">
    <source>
        <dbReference type="EMBL" id="SDJ56072.1"/>
    </source>
</evidence>
<name>A0A1G8UQE6_9PSEU</name>
<sequence length="290" mass="32285">MLDGETATDVSLVDELIHTQFPRWHGLPITEVVHGGTSHALYRLGDDLAVRLPRREWARDDAAKEAVTVPLVAPHLPVAVPEPLALGEPARDYPYQWSVVRWVVGETAPIEETAEDTPLRLAALIRALHQADATDRPWTANRGRLDGSDHDDIIRDHIAQVGGDPRLVTIWEDALNAPRWDQPGRWLHADLHVGNLIFTSGELTGVIDWGSAGVGDPAADLMTAWLYLDERGRKAFRREMGEYDDAAWARAKGWALHLAVLALPYYRDTNRFLAGIASRTLDQLCPGWDD</sequence>
<dbReference type="InterPro" id="IPR002575">
    <property type="entry name" value="Aminoglycoside_PTrfase"/>
</dbReference>
<organism evidence="2 3">
    <name type="scientific">Lentzea albidocapillata subsp. violacea</name>
    <dbReference type="NCBI Taxonomy" id="128104"/>
    <lineage>
        <taxon>Bacteria</taxon>
        <taxon>Bacillati</taxon>
        <taxon>Actinomycetota</taxon>
        <taxon>Actinomycetes</taxon>
        <taxon>Pseudonocardiales</taxon>
        <taxon>Pseudonocardiaceae</taxon>
        <taxon>Lentzea</taxon>
    </lineage>
</organism>
<dbReference type="Gene3D" id="3.90.1200.10">
    <property type="match status" value="1"/>
</dbReference>
<evidence type="ECO:0000313" key="3">
    <source>
        <dbReference type="Proteomes" id="UP000199682"/>
    </source>
</evidence>
<protein>
    <submittedName>
        <fullName evidence="2">Predicted kinase, aminoglycoside phosphotransferase (APT) family</fullName>
    </submittedName>
</protein>
<dbReference type="GO" id="GO:0016301">
    <property type="term" value="F:kinase activity"/>
    <property type="evidence" value="ECO:0007669"/>
    <property type="project" value="UniProtKB-KW"/>
</dbReference>
<dbReference type="InterPro" id="IPR051678">
    <property type="entry name" value="AGP_Transferase"/>
</dbReference>